<evidence type="ECO:0000256" key="5">
    <source>
        <dbReference type="ARBA" id="ARBA00023054"/>
    </source>
</evidence>
<dbReference type="Pfam" id="PF05914">
    <property type="entry name" value="RIB43A"/>
    <property type="match status" value="1"/>
</dbReference>
<keyword evidence="7" id="KW-0206">Cytoskeleton</keyword>
<evidence type="ECO:0000256" key="9">
    <source>
        <dbReference type="ARBA" id="ARBA00046435"/>
    </source>
</evidence>
<comment type="caution">
    <text evidence="12">The sequence shown here is derived from an EMBL/GenBank/DDBJ whole genome shotgun (WGS) entry which is preliminary data.</text>
</comment>
<evidence type="ECO:0000256" key="6">
    <source>
        <dbReference type="ARBA" id="ARBA00023069"/>
    </source>
</evidence>
<feature type="compositionally biased region" description="Basic and acidic residues" evidence="11">
    <location>
        <begin position="322"/>
        <end position="346"/>
    </location>
</feature>
<evidence type="ECO:0000256" key="3">
    <source>
        <dbReference type="ARBA" id="ARBA00022490"/>
    </source>
</evidence>
<keyword evidence="6" id="KW-0969">Cilium</keyword>
<accession>A0A7I8V940</accession>
<keyword evidence="8" id="KW-0966">Cell projection</keyword>
<comment type="similarity">
    <text evidence="2">Belongs to the RIB43A family.</text>
</comment>
<keyword evidence="5 10" id="KW-0175">Coiled coil</keyword>
<dbReference type="Proteomes" id="UP000549394">
    <property type="component" value="Unassembled WGS sequence"/>
</dbReference>
<evidence type="ECO:0000256" key="8">
    <source>
        <dbReference type="ARBA" id="ARBA00023273"/>
    </source>
</evidence>
<feature type="coiled-coil region" evidence="10">
    <location>
        <begin position="189"/>
        <end position="237"/>
    </location>
</feature>
<proteinExistence type="inferred from homology"/>
<feature type="compositionally biased region" description="Basic and acidic residues" evidence="11">
    <location>
        <begin position="159"/>
        <end position="178"/>
    </location>
</feature>
<evidence type="ECO:0000256" key="2">
    <source>
        <dbReference type="ARBA" id="ARBA00006875"/>
    </source>
</evidence>
<keyword evidence="4" id="KW-0282">Flagellum</keyword>
<evidence type="ECO:0000256" key="7">
    <source>
        <dbReference type="ARBA" id="ARBA00023212"/>
    </source>
</evidence>
<dbReference type="AlphaFoldDB" id="A0A7I8V940"/>
<keyword evidence="13" id="KW-1185">Reference proteome</keyword>
<evidence type="ECO:0000256" key="10">
    <source>
        <dbReference type="SAM" id="Coils"/>
    </source>
</evidence>
<evidence type="ECO:0000256" key="1">
    <source>
        <dbReference type="ARBA" id="ARBA00004611"/>
    </source>
</evidence>
<gene>
    <name evidence="12" type="ORF">DGYR_LOCUS1476</name>
</gene>
<dbReference type="InterPro" id="IPR008805">
    <property type="entry name" value="RIB43A"/>
</dbReference>
<comment type="subunit">
    <text evidence="9">Microtubule inner protein component of sperm flagellar doublet microtubules.</text>
</comment>
<feature type="compositionally biased region" description="Basic and acidic residues" evidence="11">
    <location>
        <begin position="288"/>
        <end position="312"/>
    </location>
</feature>
<evidence type="ECO:0000313" key="12">
    <source>
        <dbReference type="EMBL" id="CAD5112305.1"/>
    </source>
</evidence>
<dbReference type="PANTHER" id="PTHR14517:SF6">
    <property type="entry name" value="RE41410P"/>
    <property type="match status" value="1"/>
</dbReference>
<dbReference type="OrthoDB" id="429119at2759"/>
<evidence type="ECO:0000256" key="11">
    <source>
        <dbReference type="SAM" id="MobiDB-lite"/>
    </source>
</evidence>
<feature type="region of interest" description="Disordered" evidence="11">
    <location>
        <begin position="288"/>
        <end position="346"/>
    </location>
</feature>
<sequence>MYKLDLPLDRKEAAAIERRRAQEEERKSRIFNAKTRLIGIDTQALDYQIRDRQQMTTMEKRREEAFAADATRNDKIACLLQQRQEHDQRELSKALNEFRSLHQQPNSRREWDLYDPDGLRKDKPARVNDDDPRCGSSSLQKFEGEDLNSKARKGFQQEQMRHWNAEQARAREQAEKNQKRADYLNDLKMRELDNRAVELQQAEEACRRAINSATADYNKALANEKAARDALKQKQDEDDKATEIANQIMGDILTENPAVAQSAFGAHRVVPDRWKGMSPEQIADIRREQAKQMADKKRREDEERRRDQEWDNLRSGQARAGELLEREKGRREEDIRKQVSDENRRLGMEQNAHKEYLDKHVYTNPPTAAYFMQFNTTTR</sequence>
<name>A0A7I8V940_9ANNE</name>
<dbReference type="PANTHER" id="PTHR14517">
    <property type="entry name" value="RIB43A-RELATED"/>
    <property type="match status" value="1"/>
</dbReference>
<keyword evidence="3" id="KW-0963">Cytoplasm</keyword>
<evidence type="ECO:0000313" key="13">
    <source>
        <dbReference type="Proteomes" id="UP000549394"/>
    </source>
</evidence>
<organism evidence="12 13">
    <name type="scientific">Dimorphilus gyrociliatus</name>
    <dbReference type="NCBI Taxonomy" id="2664684"/>
    <lineage>
        <taxon>Eukaryota</taxon>
        <taxon>Metazoa</taxon>
        <taxon>Spiralia</taxon>
        <taxon>Lophotrochozoa</taxon>
        <taxon>Annelida</taxon>
        <taxon>Polychaeta</taxon>
        <taxon>Polychaeta incertae sedis</taxon>
        <taxon>Dinophilidae</taxon>
        <taxon>Dimorphilus</taxon>
    </lineage>
</organism>
<feature type="region of interest" description="Disordered" evidence="11">
    <location>
        <begin position="102"/>
        <end position="178"/>
    </location>
</feature>
<evidence type="ECO:0000256" key="4">
    <source>
        <dbReference type="ARBA" id="ARBA00022846"/>
    </source>
</evidence>
<dbReference type="EMBL" id="CAJFCJ010000002">
    <property type="protein sequence ID" value="CAD5112305.1"/>
    <property type="molecule type" value="Genomic_DNA"/>
</dbReference>
<feature type="compositionally biased region" description="Basic and acidic residues" evidence="11">
    <location>
        <begin position="107"/>
        <end position="133"/>
    </location>
</feature>
<protein>
    <submittedName>
        <fullName evidence="12">Uncharacterized protein</fullName>
    </submittedName>
</protein>
<reference evidence="12 13" key="1">
    <citation type="submission" date="2020-08" db="EMBL/GenBank/DDBJ databases">
        <authorList>
            <person name="Hejnol A."/>
        </authorList>
    </citation>
    <scope>NUCLEOTIDE SEQUENCE [LARGE SCALE GENOMIC DNA]</scope>
</reference>
<comment type="subcellular location">
    <subcellularLocation>
        <location evidence="1">Cytoplasm</location>
        <location evidence="1">Cytoskeleton</location>
        <location evidence="1">Flagellum axoneme</location>
    </subcellularLocation>
</comment>